<organism evidence="2 3">
    <name type="scientific">Vitreoscilla filiformis</name>
    <dbReference type="NCBI Taxonomy" id="63"/>
    <lineage>
        <taxon>Bacteria</taxon>
        <taxon>Pseudomonadati</taxon>
        <taxon>Pseudomonadota</taxon>
        <taxon>Betaproteobacteria</taxon>
        <taxon>Neisseriales</taxon>
        <taxon>Neisseriaceae</taxon>
        <taxon>Vitreoscilla</taxon>
    </lineage>
</organism>
<feature type="chain" id="PRO_5012826988" evidence="1">
    <location>
        <begin position="28"/>
        <end position="386"/>
    </location>
</feature>
<keyword evidence="3" id="KW-1185">Reference proteome</keyword>
<gene>
    <name evidence="2" type="ORF">VITFI_CDS2889</name>
</gene>
<dbReference type="KEGG" id="vff:VITFI_CDS2889"/>
<keyword evidence="1" id="KW-0732">Signal</keyword>
<feature type="signal peptide" evidence="1">
    <location>
        <begin position="1"/>
        <end position="27"/>
    </location>
</feature>
<evidence type="ECO:0000313" key="2">
    <source>
        <dbReference type="EMBL" id="ASM78666.1"/>
    </source>
</evidence>
<dbReference type="Proteomes" id="UP000199729">
    <property type="component" value="Chromosome"/>
</dbReference>
<proteinExistence type="predicted"/>
<dbReference type="EMBL" id="CP022423">
    <property type="protein sequence ID" value="ASM78666.1"/>
    <property type="molecule type" value="Genomic_DNA"/>
</dbReference>
<dbReference type="Gene3D" id="3.30.310.170">
    <property type="entry name" value="Outer membrane protein assembly factor BamC"/>
    <property type="match status" value="1"/>
</dbReference>
<keyword evidence="2" id="KW-0449">Lipoprotein</keyword>
<dbReference type="InterPro" id="IPR042268">
    <property type="entry name" value="BamC_C"/>
</dbReference>
<evidence type="ECO:0000256" key="1">
    <source>
        <dbReference type="SAM" id="SignalP"/>
    </source>
</evidence>
<reference evidence="2 3" key="1">
    <citation type="submission" date="2017-07" db="EMBL/GenBank/DDBJ databases">
        <title>Complete Genome Sequence of the cosmetic ferment Vitreoscilla filiformis (ATCC15551).</title>
        <authorList>
            <person name="Contreras S."/>
            <person name="Sagory-Zalkind P."/>
            <person name="Blanquart H."/>
            <person name="Iltis A."/>
            <person name="Morand S.C."/>
        </authorList>
    </citation>
    <scope>NUCLEOTIDE SEQUENCE [LARGE SCALE GENOMIC DNA]</scope>
    <source>
        <strain evidence="2 3">ATCC 15551</strain>
    </source>
</reference>
<sequence length="386" mass="42369">MTSTFLPTATRAAVAAFVLSLTGCSLLDTTSDDALQYQAGARKVPTLVIPPDLSGIAPDGRYQTQSGSVSAAALKQQQAASQAAAGAPAAISPIAQGDWRLERQGQARWLVSPRSPESLWPQLRQFWLDLGFTLEVEDQTTGVIQTNWAENRAKLPNNFIRQTIGGLIDTLSDTGERDRYRMRIERTAQGGTEVYVTHHGLQEVYREAQVQGQTGDTTWTVRPRDPQMEAEVLTRMLVRLGGVPLQAGAPTSPARVPEVVVPARARTLANQETATVQVDDTLERTWRRLGLALDRGGFTVEERQRSNAVYTVRYIDPKEAAKTERGFWARLFSSEAENTPIVGHYRIQIGAEGERVSRVRILTPQGAPDNSANAQRIATLLADELK</sequence>
<dbReference type="Pfam" id="PF06804">
    <property type="entry name" value="Lipoprotein_18"/>
    <property type="match status" value="1"/>
</dbReference>
<evidence type="ECO:0000313" key="3">
    <source>
        <dbReference type="Proteomes" id="UP000199729"/>
    </source>
</evidence>
<dbReference type="RefSeq" id="WP_089417561.1">
    <property type="nucleotide sequence ID" value="NZ_CP022423.1"/>
</dbReference>
<dbReference type="InterPro" id="IPR010653">
    <property type="entry name" value="NlpB/DapX"/>
</dbReference>
<accession>A0A221KI23</accession>
<protein>
    <submittedName>
        <fullName evidence="2">Nlpb/dapx family lipoprotein</fullName>
    </submittedName>
</protein>
<dbReference type="AlphaFoldDB" id="A0A221KI23"/>
<dbReference type="OrthoDB" id="5291099at2"/>
<name>A0A221KI23_VITFI</name>